<dbReference type="InterPro" id="IPR015424">
    <property type="entry name" value="PyrdxlP-dep_Trfase"/>
</dbReference>
<dbReference type="RefSeq" id="WP_239477755.1">
    <property type="nucleotide sequence ID" value="NZ_JACJJC010000445.1"/>
</dbReference>
<feature type="non-terminal residue" evidence="6">
    <location>
        <position position="1"/>
    </location>
</feature>
<gene>
    <name evidence="6" type="ORF">H6A60_13085</name>
</gene>
<reference evidence="6 7" key="1">
    <citation type="journal article" date="2021" name="Sci. Rep.">
        <title>The distribution of antibiotic resistance genes in chicken gut microbiota commensals.</title>
        <authorList>
            <person name="Juricova H."/>
            <person name="Matiasovicova J."/>
            <person name="Kubasova T."/>
            <person name="Cejkova D."/>
            <person name="Rychlik I."/>
        </authorList>
    </citation>
    <scope>NUCLEOTIDE SEQUENCE [LARGE SCALE GENOMIC DNA]</scope>
    <source>
        <strain evidence="6 7">An829</strain>
    </source>
</reference>
<dbReference type="InterPro" id="IPR001597">
    <property type="entry name" value="ArAA_b-elim_lyase/Thr_aldolase"/>
</dbReference>
<dbReference type="Pfam" id="PF01212">
    <property type="entry name" value="Beta_elim_lyase"/>
    <property type="match status" value="1"/>
</dbReference>
<dbReference type="InterPro" id="IPR015421">
    <property type="entry name" value="PyrdxlP-dep_Trfase_major"/>
</dbReference>
<dbReference type="Proteomes" id="UP000715095">
    <property type="component" value="Unassembled WGS sequence"/>
</dbReference>
<evidence type="ECO:0000313" key="7">
    <source>
        <dbReference type="Proteomes" id="UP000715095"/>
    </source>
</evidence>
<name>A0ABS2DXD4_9BURK</name>
<accession>A0ABS2DXD4</accession>
<comment type="subunit">
    <text evidence="3">Homotetramer.</text>
</comment>
<organism evidence="6 7">
    <name type="scientific">Sutterella massiliensis</name>
    <dbReference type="NCBI Taxonomy" id="1816689"/>
    <lineage>
        <taxon>Bacteria</taxon>
        <taxon>Pseudomonadati</taxon>
        <taxon>Pseudomonadota</taxon>
        <taxon>Betaproteobacteria</taxon>
        <taxon>Burkholderiales</taxon>
        <taxon>Sutterellaceae</taxon>
        <taxon>Sutterella</taxon>
    </lineage>
</organism>
<dbReference type="PANTHER" id="PTHR48097:SF9">
    <property type="entry name" value="L-THREONINE ALDOLASE"/>
    <property type="match status" value="1"/>
</dbReference>
<evidence type="ECO:0000256" key="4">
    <source>
        <dbReference type="ARBA" id="ARBA00022898"/>
    </source>
</evidence>
<feature type="domain" description="Aromatic amino acid beta-eliminating lyase/threonine aldolase" evidence="5">
    <location>
        <begin position="1"/>
        <end position="86"/>
    </location>
</feature>
<dbReference type="Gene3D" id="3.40.640.10">
    <property type="entry name" value="Type I PLP-dependent aspartate aminotransferase-like (Major domain)"/>
    <property type="match status" value="1"/>
</dbReference>
<comment type="cofactor">
    <cofactor evidence="1">
        <name>pyridoxal 5'-phosphate</name>
        <dbReference type="ChEBI" id="CHEBI:597326"/>
    </cofactor>
</comment>
<dbReference type="SUPFAM" id="SSF53383">
    <property type="entry name" value="PLP-dependent transferases"/>
    <property type="match status" value="1"/>
</dbReference>
<dbReference type="EMBL" id="JACJJC010000445">
    <property type="protein sequence ID" value="MBM6705398.1"/>
    <property type="molecule type" value="Genomic_DNA"/>
</dbReference>
<feature type="non-terminal residue" evidence="6">
    <location>
        <position position="88"/>
    </location>
</feature>
<proteinExistence type="inferred from homology"/>
<dbReference type="PANTHER" id="PTHR48097">
    <property type="entry name" value="L-THREONINE ALDOLASE-RELATED"/>
    <property type="match status" value="1"/>
</dbReference>
<evidence type="ECO:0000313" key="6">
    <source>
        <dbReference type="EMBL" id="MBM6705398.1"/>
    </source>
</evidence>
<protein>
    <submittedName>
        <fullName evidence="6">Low-specificity L-threonine aldolase</fullName>
    </submittedName>
</protein>
<evidence type="ECO:0000256" key="2">
    <source>
        <dbReference type="ARBA" id="ARBA00006966"/>
    </source>
</evidence>
<keyword evidence="7" id="KW-1185">Reference proteome</keyword>
<evidence type="ECO:0000259" key="5">
    <source>
        <dbReference type="Pfam" id="PF01212"/>
    </source>
</evidence>
<evidence type="ECO:0000256" key="1">
    <source>
        <dbReference type="ARBA" id="ARBA00001933"/>
    </source>
</evidence>
<comment type="caution">
    <text evidence="6">The sequence shown here is derived from an EMBL/GenBank/DDBJ whole genome shotgun (WGS) entry which is preliminary data.</text>
</comment>
<comment type="similarity">
    <text evidence="2">Belongs to the threonine aldolase family.</text>
</comment>
<evidence type="ECO:0000256" key="3">
    <source>
        <dbReference type="ARBA" id="ARBA00011881"/>
    </source>
</evidence>
<sequence length="88" mass="9104">VSLCLSKGLGAPAGSVLAGSAALVEDARRWRKMLGGGMRQAGILAAAGLHALDHHLGRTAEDHANAARLAEGLRHNKALRVDGPFTNM</sequence>
<keyword evidence="4" id="KW-0663">Pyridoxal phosphate</keyword>